<dbReference type="OrthoDB" id="9793634at2"/>
<keyword evidence="5" id="KW-0732">Signal</keyword>
<dbReference type="InterPro" id="IPR030999">
    <property type="entry name" value="Thiosulf_SoxX"/>
</dbReference>
<dbReference type="NCBIfam" id="TIGR04485">
    <property type="entry name" value="thiosulf_SoxX"/>
    <property type="match status" value="1"/>
</dbReference>
<evidence type="ECO:0000256" key="2">
    <source>
        <dbReference type="ARBA" id="ARBA00022723"/>
    </source>
</evidence>
<evidence type="ECO:0000256" key="4">
    <source>
        <dbReference type="PROSITE-ProRule" id="PRU00433"/>
    </source>
</evidence>
<feature type="signal peptide" evidence="5">
    <location>
        <begin position="1"/>
        <end position="21"/>
    </location>
</feature>
<dbReference type="PROSITE" id="PS51007">
    <property type="entry name" value="CYTC"/>
    <property type="match status" value="1"/>
</dbReference>
<dbReference type="EMBL" id="ARYJ01000003">
    <property type="protein sequence ID" value="KCZ89863.1"/>
    <property type="molecule type" value="Genomic_DNA"/>
</dbReference>
<evidence type="ECO:0000313" key="8">
    <source>
        <dbReference type="Proteomes" id="UP000024816"/>
    </source>
</evidence>
<keyword evidence="1 4" id="KW-0349">Heme</keyword>
<keyword evidence="3 4" id="KW-0408">Iron</keyword>
<evidence type="ECO:0000256" key="5">
    <source>
        <dbReference type="SAM" id="SignalP"/>
    </source>
</evidence>
<dbReference type="InterPro" id="IPR036909">
    <property type="entry name" value="Cyt_c-like_dom_sf"/>
</dbReference>
<organism evidence="7 8">
    <name type="scientific">Hyphomonas jannaschiana VP2</name>
    <dbReference type="NCBI Taxonomy" id="1280952"/>
    <lineage>
        <taxon>Bacteria</taxon>
        <taxon>Pseudomonadati</taxon>
        <taxon>Pseudomonadota</taxon>
        <taxon>Alphaproteobacteria</taxon>
        <taxon>Hyphomonadales</taxon>
        <taxon>Hyphomonadaceae</taxon>
        <taxon>Hyphomonas</taxon>
    </lineage>
</organism>
<evidence type="ECO:0000256" key="3">
    <source>
        <dbReference type="ARBA" id="ARBA00023004"/>
    </source>
</evidence>
<dbReference type="PATRIC" id="fig|1280952.3.peg.1274"/>
<accession>A0A059FH77</accession>
<dbReference type="GO" id="GO:0009055">
    <property type="term" value="F:electron transfer activity"/>
    <property type="evidence" value="ECO:0007669"/>
    <property type="project" value="InterPro"/>
</dbReference>
<feature type="domain" description="Cytochrome c" evidence="6">
    <location>
        <begin position="46"/>
        <end position="150"/>
    </location>
</feature>
<protein>
    <submittedName>
        <fullName evidence="7">Putative sulfur oxidation cytochrome SoxX</fullName>
    </submittedName>
</protein>
<reference evidence="7 8" key="1">
    <citation type="journal article" date="2014" name="Antonie Van Leeuwenhoek">
        <title>Hyphomonas beringensis sp. nov. and Hyphomonas chukchiensis sp. nov., isolated from surface seawater of the Bering Sea and Chukchi Sea.</title>
        <authorList>
            <person name="Li C."/>
            <person name="Lai Q."/>
            <person name="Li G."/>
            <person name="Dong C."/>
            <person name="Wang J."/>
            <person name="Liao Y."/>
            <person name="Shao Z."/>
        </authorList>
    </citation>
    <scope>NUCLEOTIDE SEQUENCE [LARGE SCALE GENOMIC DNA]</scope>
    <source>
        <strain evidence="7 8">VP2</strain>
    </source>
</reference>
<dbReference type="Pfam" id="PF00034">
    <property type="entry name" value="Cytochrom_C"/>
    <property type="match status" value="1"/>
</dbReference>
<dbReference type="InterPro" id="IPR009056">
    <property type="entry name" value="Cyt_c-like_dom"/>
</dbReference>
<dbReference type="STRING" id="1280952.HJA_06412"/>
<comment type="caution">
    <text evidence="7">The sequence shown here is derived from an EMBL/GenBank/DDBJ whole genome shotgun (WGS) entry which is preliminary data.</text>
</comment>
<gene>
    <name evidence="7" type="ORF">HJA_06412</name>
</gene>
<keyword evidence="2 4" id="KW-0479">Metal-binding</keyword>
<evidence type="ECO:0000256" key="1">
    <source>
        <dbReference type="ARBA" id="ARBA00022617"/>
    </source>
</evidence>
<evidence type="ECO:0000313" key="7">
    <source>
        <dbReference type="EMBL" id="KCZ89863.1"/>
    </source>
</evidence>
<dbReference type="Gene3D" id="1.10.760.10">
    <property type="entry name" value="Cytochrome c-like domain"/>
    <property type="match status" value="1"/>
</dbReference>
<dbReference type="GO" id="GO:0046872">
    <property type="term" value="F:metal ion binding"/>
    <property type="evidence" value="ECO:0007669"/>
    <property type="project" value="UniProtKB-KW"/>
</dbReference>
<dbReference type="RefSeq" id="WP_035579602.1">
    <property type="nucleotide sequence ID" value="NZ_ARYJ01000003.1"/>
</dbReference>
<dbReference type="GO" id="GO:0020037">
    <property type="term" value="F:heme binding"/>
    <property type="evidence" value="ECO:0007669"/>
    <property type="project" value="InterPro"/>
</dbReference>
<dbReference type="eggNOG" id="COG2010">
    <property type="taxonomic scope" value="Bacteria"/>
</dbReference>
<feature type="chain" id="PRO_5001572212" evidence="5">
    <location>
        <begin position="22"/>
        <end position="151"/>
    </location>
</feature>
<proteinExistence type="predicted"/>
<dbReference type="AlphaFoldDB" id="A0A059FH77"/>
<evidence type="ECO:0000259" key="6">
    <source>
        <dbReference type="PROSITE" id="PS51007"/>
    </source>
</evidence>
<keyword evidence="8" id="KW-1185">Reference proteome</keyword>
<sequence>MKPAAAAALLCLLVPSACNQASNDRLASPVTIVGDAVPAPLEGRQGDAQRGQQVFTSRDSGHCLLCHQLASLDAEFQGNVGPPLTGIGDRLDAGQIRYRIIDAQTIWPDTVMPSYYRTDGLRQVGEAYKGAPALNAQEVEDLVAFLETQTD</sequence>
<dbReference type="Proteomes" id="UP000024816">
    <property type="component" value="Unassembled WGS sequence"/>
</dbReference>
<dbReference type="SUPFAM" id="SSF46626">
    <property type="entry name" value="Cytochrome c"/>
    <property type="match status" value="1"/>
</dbReference>
<name>A0A059FH77_9PROT</name>